<evidence type="ECO:0000256" key="2">
    <source>
        <dbReference type="ARBA" id="ARBA00023002"/>
    </source>
</evidence>
<name>A0A2A6J1D3_9HYPH</name>
<dbReference type="Gene3D" id="3.30.360.10">
    <property type="entry name" value="Dihydrodipicolinate Reductase, domain 2"/>
    <property type="match status" value="1"/>
</dbReference>
<evidence type="ECO:0000313" key="5">
    <source>
        <dbReference type="EMBL" id="PDS99998.1"/>
    </source>
</evidence>
<comment type="similarity">
    <text evidence="1">Belongs to the Gfo/Idh/MocA family.</text>
</comment>
<dbReference type="GO" id="GO:0016491">
    <property type="term" value="F:oxidoreductase activity"/>
    <property type="evidence" value="ECO:0007669"/>
    <property type="project" value="UniProtKB-KW"/>
</dbReference>
<feature type="domain" description="Gfo/Idh/MocA-like oxidoreductase N-terminal" evidence="3">
    <location>
        <begin position="4"/>
        <end position="121"/>
    </location>
</feature>
<dbReference type="PANTHER" id="PTHR42840">
    <property type="entry name" value="NAD(P)-BINDING ROSSMANN-FOLD SUPERFAMILY PROTEIN-RELATED"/>
    <property type="match status" value="1"/>
</dbReference>
<dbReference type="AlphaFoldDB" id="A0A2A6J1D3"/>
<accession>A0A2A6J1D3</accession>
<protein>
    <submittedName>
        <fullName evidence="5">Myo-inositol 2-dehydrogenase</fullName>
    </submittedName>
</protein>
<keyword evidence="2" id="KW-0560">Oxidoreductase</keyword>
<evidence type="ECO:0000259" key="4">
    <source>
        <dbReference type="Pfam" id="PF22725"/>
    </source>
</evidence>
<evidence type="ECO:0000313" key="6">
    <source>
        <dbReference type="Proteomes" id="UP000220768"/>
    </source>
</evidence>
<keyword evidence="6" id="KW-1185">Reference proteome</keyword>
<organism evidence="5 6">
    <name type="scientific">Rhizobium chutanense</name>
    <dbReference type="NCBI Taxonomy" id="2035448"/>
    <lineage>
        <taxon>Bacteria</taxon>
        <taxon>Pseudomonadati</taxon>
        <taxon>Pseudomonadota</taxon>
        <taxon>Alphaproteobacteria</taxon>
        <taxon>Hyphomicrobiales</taxon>
        <taxon>Rhizobiaceae</taxon>
        <taxon>Rhizobium/Agrobacterium group</taxon>
        <taxon>Rhizobium</taxon>
    </lineage>
</organism>
<dbReference type="InterPro" id="IPR036291">
    <property type="entry name" value="NAD(P)-bd_dom_sf"/>
</dbReference>
<dbReference type="SUPFAM" id="SSF55347">
    <property type="entry name" value="Glyceraldehyde-3-phosphate dehydrogenase-like, C-terminal domain"/>
    <property type="match status" value="1"/>
</dbReference>
<comment type="caution">
    <text evidence="5">The sequence shown here is derived from an EMBL/GenBank/DDBJ whole genome shotgun (WGS) entry which is preliminary data.</text>
</comment>
<dbReference type="SUPFAM" id="SSF51735">
    <property type="entry name" value="NAD(P)-binding Rossmann-fold domains"/>
    <property type="match status" value="1"/>
</dbReference>
<dbReference type="GO" id="GO:0000166">
    <property type="term" value="F:nucleotide binding"/>
    <property type="evidence" value="ECO:0007669"/>
    <property type="project" value="InterPro"/>
</dbReference>
<dbReference type="Proteomes" id="UP000220768">
    <property type="component" value="Unassembled WGS sequence"/>
</dbReference>
<dbReference type="Gene3D" id="3.40.50.720">
    <property type="entry name" value="NAD(P)-binding Rossmann-like Domain"/>
    <property type="match status" value="1"/>
</dbReference>
<proteinExistence type="inferred from homology"/>
<dbReference type="EMBL" id="NWSV01000060">
    <property type="protein sequence ID" value="PDS99998.1"/>
    <property type="molecule type" value="Genomic_DNA"/>
</dbReference>
<dbReference type="PANTHER" id="PTHR42840:SF3">
    <property type="entry name" value="BINDING ROSSMANN FOLD OXIDOREDUCTASE, PUTATIVE (AFU_ORTHOLOGUE AFUA_2G10240)-RELATED"/>
    <property type="match status" value="1"/>
</dbReference>
<dbReference type="RefSeq" id="WP_097616143.1">
    <property type="nucleotide sequence ID" value="NZ_NWSV01000060.1"/>
</dbReference>
<dbReference type="InterPro" id="IPR000683">
    <property type="entry name" value="Gfo/Idh/MocA-like_OxRdtase_N"/>
</dbReference>
<feature type="domain" description="GFO/IDH/MocA-like oxidoreductase" evidence="4">
    <location>
        <begin position="129"/>
        <end position="236"/>
    </location>
</feature>
<reference evidence="5 6" key="1">
    <citation type="submission" date="2017-09" db="EMBL/GenBank/DDBJ databases">
        <title>Comparative genomics of rhizobia isolated from Phaseolus vulgaris in China.</title>
        <authorList>
            <person name="Tong W."/>
        </authorList>
    </citation>
    <scope>NUCLEOTIDE SEQUENCE [LARGE SCALE GENOMIC DNA]</scope>
    <source>
        <strain evidence="5 6">C5</strain>
    </source>
</reference>
<dbReference type="Pfam" id="PF01408">
    <property type="entry name" value="GFO_IDH_MocA"/>
    <property type="match status" value="1"/>
</dbReference>
<evidence type="ECO:0000259" key="3">
    <source>
        <dbReference type="Pfam" id="PF01408"/>
    </source>
</evidence>
<dbReference type="Pfam" id="PF22725">
    <property type="entry name" value="GFO_IDH_MocA_C3"/>
    <property type="match status" value="1"/>
</dbReference>
<sequence length="325" mass="34978">MSLAVGVIGAGVMGSEHARILREATPGAHLSGVCDADVARARQAAGGVWVTTDALELIRSDRTDAVVIAAPDITHASLVLACIEQGKPVLCEKPLATTAAEARGVVEAEIKASRRLVQVGYMRRFDPAYAEMKRLKDEGAIGSPLILHNVHRNPVVPTWFAGPMSVTNAFVHEIDASRWLLGSEMVSAHVRSLGAGDPLLITMETDRGEVVSTEVFMNCGYGYHVHAELVGQKGTLQTITPRLVTENLSGFSRGTYPDNWIPRFRNAYIAQLDQWVKSIRSQLPGEGASAWDGYLTTKIADEIVAAMANGVDAKLVPEAVPALYR</sequence>
<dbReference type="InterPro" id="IPR055170">
    <property type="entry name" value="GFO_IDH_MocA-like_dom"/>
</dbReference>
<evidence type="ECO:0000256" key="1">
    <source>
        <dbReference type="ARBA" id="ARBA00010928"/>
    </source>
</evidence>
<gene>
    <name evidence="5" type="ORF">CO666_33075</name>
</gene>